<sequence>MFEKSSVFALVNQNDGPGVYLINMDDPSQKEICGIFSRSVSRLNEKEKIPFDGKYKPDSDESLIIEEFVIEDNILDAIRKPLSLPTLSRSDNDSPDIRAIFVGDLQESNNTESFTVAFQRFRRDQYLSTRRINLFFDHDTFQKESRWGISISDTVDCLFAVSELQFESYYFTRQIFDLSQYYRVATDSEVEQFSQSDVLDVPDKKTFIEQSDDWMRRKIASINDSEVLADFSAKKIQSMAKAAGLKIKVKSKKIQIPTEKKPLKEVLRFLDEEVYKGAFSKETFIANSKRKANNS</sequence>
<evidence type="ECO:0000313" key="1">
    <source>
        <dbReference type="EMBL" id="KRL12577.1"/>
    </source>
</evidence>
<dbReference type="Proteomes" id="UP000051330">
    <property type="component" value="Unassembled WGS sequence"/>
</dbReference>
<evidence type="ECO:0008006" key="3">
    <source>
        <dbReference type="Google" id="ProtNLM"/>
    </source>
</evidence>
<protein>
    <recommendedName>
        <fullName evidence="3">DUF4868 domain-containing protein</fullName>
    </recommendedName>
</protein>
<dbReference type="AlphaFoldDB" id="A0A0R1MX27"/>
<dbReference type="Pfam" id="PF16162">
    <property type="entry name" value="KwaB"/>
    <property type="match status" value="1"/>
</dbReference>
<dbReference type="EMBL" id="AZEC01000007">
    <property type="protein sequence ID" value="KRL12577.1"/>
    <property type="molecule type" value="Genomic_DNA"/>
</dbReference>
<gene>
    <name evidence="1" type="ORF">FD09_GL002896</name>
</gene>
<dbReference type="PATRIC" id="fig|1423792.3.peg.2969"/>
<dbReference type="OrthoDB" id="9806583at2"/>
<accession>A0A0R1MX27</accession>
<reference evidence="1 2" key="1">
    <citation type="journal article" date="2015" name="Genome Announc.">
        <title>Expanding the biotechnology potential of lactobacilli through comparative genomics of 213 strains and associated genera.</title>
        <authorList>
            <person name="Sun Z."/>
            <person name="Harris H.M."/>
            <person name="McCann A."/>
            <person name="Guo C."/>
            <person name="Argimon S."/>
            <person name="Zhang W."/>
            <person name="Yang X."/>
            <person name="Jeffery I.B."/>
            <person name="Cooney J.C."/>
            <person name="Kagawa T.F."/>
            <person name="Liu W."/>
            <person name="Song Y."/>
            <person name="Salvetti E."/>
            <person name="Wrobel A."/>
            <person name="Rasinkangas P."/>
            <person name="Parkhill J."/>
            <person name="Rea M.C."/>
            <person name="O'Sullivan O."/>
            <person name="Ritari J."/>
            <person name="Douillard F.P."/>
            <person name="Paul Ross R."/>
            <person name="Yang R."/>
            <person name="Briner A.E."/>
            <person name="Felis G.E."/>
            <person name="de Vos W.M."/>
            <person name="Barrangou R."/>
            <person name="Klaenhammer T.R."/>
            <person name="Caufield P.W."/>
            <person name="Cui Y."/>
            <person name="Zhang H."/>
            <person name="O'Toole P.W."/>
        </authorList>
    </citation>
    <scope>NUCLEOTIDE SEQUENCE [LARGE SCALE GENOMIC DNA]</scope>
    <source>
        <strain evidence="1 2">DSM 12744</strain>
    </source>
</reference>
<organism evidence="1 2">
    <name type="scientific">Schleiferilactobacillus perolens DSM 12744</name>
    <dbReference type="NCBI Taxonomy" id="1423792"/>
    <lineage>
        <taxon>Bacteria</taxon>
        <taxon>Bacillati</taxon>
        <taxon>Bacillota</taxon>
        <taxon>Bacilli</taxon>
        <taxon>Lactobacillales</taxon>
        <taxon>Lactobacillaceae</taxon>
        <taxon>Schleiferilactobacillus</taxon>
    </lineage>
</organism>
<dbReference type="InterPro" id="IPR032359">
    <property type="entry name" value="KwaB-like"/>
</dbReference>
<proteinExistence type="predicted"/>
<dbReference type="RefSeq" id="WP_057820625.1">
    <property type="nucleotide sequence ID" value="NZ_AZEC01000007.1"/>
</dbReference>
<keyword evidence="2" id="KW-1185">Reference proteome</keyword>
<name>A0A0R1MX27_9LACO</name>
<comment type="caution">
    <text evidence="1">The sequence shown here is derived from an EMBL/GenBank/DDBJ whole genome shotgun (WGS) entry which is preliminary data.</text>
</comment>
<evidence type="ECO:0000313" key="2">
    <source>
        <dbReference type="Proteomes" id="UP000051330"/>
    </source>
</evidence>